<dbReference type="KEGG" id="aqu:105316105"/>
<dbReference type="GeneID" id="105316105"/>
<dbReference type="EnsemblMetazoa" id="XM_011410912.1">
    <property type="protein sequence ID" value="XP_011409214.1"/>
    <property type="gene ID" value="LOC105316105"/>
</dbReference>
<sequence length="215" mass="24634">MPVLLIGSTGMGKSTFGNYLINPDEAHMYDNQTFPIATDNTPMTQDVKVVDKKVQIEGGRDVFLQIIDTPGLNESAEKDLSHMIDIIKKLNECEEIKACILIVKFNAKIDAQYRATLKYYSRLFPDLFESNVIIVMTEFKTDEDSKALRKRQRIDVEQIKRNTISELCKCSDKKLTYSPQIFMIDCLAIQDAAIKISQNVRRAILDYIFQLQPKK</sequence>
<protein>
    <recommendedName>
        <fullName evidence="3">AIG1-type G domain-containing protein</fullName>
    </recommendedName>
</protein>
<dbReference type="PRINTS" id="PR00449">
    <property type="entry name" value="RASTRNSFRMNG"/>
</dbReference>
<evidence type="ECO:0000256" key="1">
    <source>
        <dbReference type="ARBA" id="ARBA00008535"/>
    </source>
</evidence>
<dbReference type="AlphaFoldDB" id="A0AAN0IT65"/>
<dbReference type="Pfam" id="PF04548">
    <property type="entry name" value="AIG1"/>
    <property type="match status" value="1"/>
</dbReference>
<evidence type="ECO:0000313" key="4">
    <source>
        <dbReference type="EnsemblMetazoa" id="XP_011409214.1"/>
    </source>
</evidence>
<dbReference type="SUPFAM" id="SSF52540">
    <property type="entry name" value="P-loop containing nucleoside triphosphate hydrolases"/>
    <property type="match status" value="1"/>
</dbReference>
<evidence type="ECO:0000259" key="3">
    <source>
        <dbReference type="Pfam" id="PF04548"/>
    </source>
</evidence>
<organism evidence="4 5">
    <name type="scientific">Amphimedon queenslandica</name>
    <name type="common">Sponge</name>
    <dbReference type="NCBI Taxonomy" id="400682"/>
    <lineage>
        <taxon>Eukaryota</taxon>
        <taxon>Metazoa</taxon>
        <taxon>Porifera</taxon>
        <taxon>Demospongiae</taxon>
        <taxon>Heteroscleromorpha</taxon>
        <taxon>Haplosclerida</taxon>
        <taxon>Niphatidae</taxon>
        <taxon>Amphimedon</taxon>
    </lineage>
</organism>
<keyword evidence="2" id="KW-0547">Nucleotide-binding</keyword>
<dbReference type="Proteomes" id="UP000007879">
    <property type="component" value="Unassembled WGS sequence"/>
</dbReference>
<evidence type="ECO:0000256" key="2">
    <source>
        <dbReference type="ARBA" id="ARBA00022741"/>
    </source>
</evidence>
<comment type="similarity">
    <text evidence="1">Belongs to the TRAFAC class TrmE-Era-EngA-EngB-Septin-like GTPase superfamily. AIG1/Toc34/Toc159-like paraseptin GTPase family. IAN subfamily.</text>
</comment>
<name>A0AAN0IT65_AMPQE</name>
<accession>A0AAN0IT65</accession>
<evidence type="ECO:0000313" key="5">
    <source>
        <dbReference type="Proteomes" id="UP000007879"/>
    </source>
</evidence>
<dbReference type="Gene3D" id="3.40.50.300">
    <property type="entry name" value="P-loop containing nucleotide triphosphate hydrolases"/>
    <property type="match status" value="1"/>
</dbReference>
<dbReference type="InterPro" id="IPR006703">
    <property type="entry name" value="G_AIG1"/>
</dbReference>
<keyword evidence="5" id="KW-1185">Reference proteome</keyword>
<reference evidence="4" key="2">
    <citation type="submission" date="2024-06" db="UniProtKB">
        <authorList>
            <consortium name="EnsemblMetazoa"/>
        </authorList>
    </citation>
    <scope>IDENTIFICATION</scope>
</reference>
<proteinExistence type="inferred from homology"/>
<dbReference type="InterPro" id="IPR027417">
    <property type="entry name" value="P-loop_NTPase"/>
</dbReference>
<dbReference type="RefSeq" id="XP_011409214.1">
    <property type="nucleotide sequence ID" value="XM_011410912.1"/>
</dbReference>
<feature type="domain" description="AIG1-type G" evidence="3">
    <location>
        <begin position="3"/>
        <end position="145"/>
    </location>
</feature>
<dbReference type="GO" id="GO:0005525">
    <property type="term" value="F:GTP binding"/>
    <property type="evidence" value="ECO:0007669"/>
    <property type="project" value="InterPro"/>
</dbReference>
<reference evidence="5" key="1">
    <citation type="journal article" date="2010" name="Nature">
        <title>The Amphimedon queenslandica genome and the evolution of animal complexity.</title>
        <authorList>
            <person name="Srivastava M."/>
            <person name="Simakov O."/>
            <person name="Chapman J."/>
            <person name="Fahey B."/>
            <person name="Gauthier M.E."/>
            <person name="Mitros T."/>
            <person name="Richards G.S."/>
            <person name="Conaco C."/>
            <person name="Dacre M."/>
            <person name="Hellsten U."/>
            <person name="Larroux C."/>
            <person name="Putnam N.H."/>
            <person name="Stanke M."/>
            <person name="Adamska M."/>
            <person name="Darling A."/>
            <person name="Degnan S.M."/>
            <person name="Oakley T.H."/>
            <person name="Plachetzki D.C."/>
            <person name="Zhai Y."/>
            <person name="Adamski M."/>
            <person name="Calcino A."/>
            <person name="Cummins S.F."/>
            <person name="Goodstein D.M."/>
            <person name="Harris C."/>
            <person name="Jackson D.J."/>
            <person name="Leys S.P."/>
            <person name="Shu S."/>
            <person name="Woodcroft B.J."/>
            <person name="Vervoort M."/>
            <person name="Kosik K.S."/>
            <person name="Manning G."/>
            <person name="Degnan B.M."/>
            <person name="Rokhsar D.S."/>
        </authorList>
    </citation>
    <scope>NUCLEOTIDE SEQUENCE [LARGE SCALE GENOMIC DNA]</scope>
</reference>